<keyword evidence="8" id="KW-1185">Reference proteome</keyword>
<evidence type="ECO:0000256" key="4">
    <source>
        <dbReference type="ARBA" id="ARBA00023295"/>
    </source>
</evidence>
<evidence type="ECO:0000256" key="1">
    <source>
        <dbReference type="ARBA" id="ARBA00009865"/>
    </source>
</evidence>
<dbReference type="InterPro" id="IPR011081">
    <property type="entry name" value="Big_4"/>
</dbReference>
<accession>A0ABX7VN81</accession>
<dbReference type="CDD" id="cd18817">
    <property type="entry name" value="GH43f_LbAraf43-like"/>
    <property type="match status" value="1"/>
</dbReference>
<dbReference type="InterPro" id="IPR023296">
    <property type="entry name" value="Glyco_hydro_beta-prop_sf"/>
</dbReference>
<feature type="domain" description="Bacterial Ig-like" evidence="6">
    <location>
        <begin position="21"/>
        <end position="75"/>
    </location>
</feature>
<reference evidence="7 8" key="1">
    <citation type="submission" date="2019-12" db="EMBL/GenBank/DDBJ databases">
        <title>The whole genome sequencing of a strain isolated from a Mars analog, Dalangtan Playa.</title>
        <authorList>
            <person name="Huang T."/>
        </authorList>
    </citation>
    <scope>NUCLEOTIDE SEQUENCE [LARGE SCALE GENOMIC DNA]</scope>
    <source>
        <strain evidence="7 8">DP4-553-S</strain>
    </source>
</reference>
<keyword evidence="4 5" id="KW-0326">Glycosidase</keyword>
<evidence type="ECO:0000313" key="7">
    <source>
        <dbReference type="EMBL" id="QTM98041.1"/>
    </source>
</evidence>
<comment type="similarity">
    <text evidence="1 5">Belongs to the glycosyl hydrolase 43 family.</text>
</comment>
<dbReference type="Proteomes" id="UP000665043">
    <property type="component" value="Chromosome"/>
</dbReference>
<evidence type="ECO:0000256" key="3">
    <source>
        <dbReference type="ARBA" id="ARBA00022801"/>
    </source>
</evidence>
<protein>
    <submittedName>
        <fullName evidence="7">Family 43 glycosylhydrolase</fullName>
    </submittedName>
</protein>
<gene>
    <name evidence="7" type="ORF">ERJ70_01105</name>
</gene>
<dbReference type="Pfam" id="PF04616">
    <property type="entry name" value="Glyco_hydro_43"/>
    <property type="match status" value="1"/>
</dbReference>
<name>A0ABX7VN81_9BACI</name>
<dbReference type="Pfam" id="PF07532">
    <property type="entry name" value="Big_4"/>
    <property type="match status" value="1"/>
</dbReference>
<keyword evidence="2" id="KW-0732">Signal</keyword>
<dbReference type="SUPFAM" id="SSF75005">
    <property type="entry name" value="Arabinanase/levansucrase/invertase"/>
    <property type="match status" value="1"/>
</dbReference>
<dbReference type="InterPro" id="IPR006710">
    <property type="entry name" value="Glyco_hydro_43"/>
</dbReference>
<dbReference type="PANTHER" id="PTHR43817:SF1">
    <property type="entry name" value="HYDROLASE, FAMILY 43, PUTATIVE (AFU_ORTHOLOGUE AFUA_3G01660)-RELATED"/>
    <property type="match status" value="1"/>
</dbReference>
<organism evidence="7 8">
    <name type="scientific">Sediminibacillus dalangtanensis</name>
    <dbReference type="NCBI Taxonomy" id="2729421"/>
    <lineage>
        <taxon>Bacteria</taxon>
        <taxon>Bacillati</taxon>
        <taxon>Bacillota</taxon>
        <taxon>Bacilli</taxon>
        <taxon>Bacillales</taxon>
        <taxon>Bacillaceae</taxon>
        <taxon>Sediminibacillus</taxon>
    </lineage>
</organism>
<evidence type="ECO:0000313" key="8">
    <source>
        <dbReference type="Proteomes" id="UP000665043"/>
    </source>
</evidence>
<dbReference type="EMBL" id="CP046956">
    <property type="protein sequence ID" value="QTM98041.1"/>
    <property type="molecule type" value="Genomic_DNA"/>
</dbReference>
<evidence type="ECO:0000259" key="6">
    <source>
        <dbReference type="Pfam" id="PF07532"/>
    </source>
</evidence>
<evidence type="ECO:0000256" key="2">
    <source>
        <dbReference type="ARBA" id="ARBA00022729"/>
    </source>
</evidence>
<sequence>MNNRVYNGKRRREKMKNPTVESFTVETKTGMEPVLPGTVKLEMEGGVTGDFCVQWETITEEMYSTPGWHTIHGKIVESSFVNPLIEQRADPYILKHTDGYYYFTGSYPLYDRIVLRRAKTIEGLRTAEETVIWRKHESGIMSEHIWAPEIHFIDGKWYMYFAAGDQEDIWAIRPYVLECSDANPLEGEWVEKGAINTDFQSFSLDATTFEHHGDRYLVWAQKVNNDTISNLYIAKMKNPWTIVGPQVLLATPEFEWEQQGFHVNEGPAFLERNGKVFIAYSASATDDRYAMGLLSAESDSDLLKKESWYKEKEPVFQSSEVTGEYGPGHNSFVVDDKGIDFIVYHARPYKHITGNPLYDHNRHARVQQLFWEKDGKPYFGIPGQKVTLPTDTVQARLYVR</sequence>
<keyword evidence="3 5" id="KW-0378">Hydrolase</keyword>
<dbReference type="Gene3D" id="2.115.10.20">
    <property type="entry name" value="Glycosyl hydrolase domain, family 43"/>
    <property type="match status" value="1"/>
</dbReference>
<evidence type="ECO:0000256" key="5">
    <source>
        <dbReference type="RuleBase" id="RU361187"/>
    </source>
</evidence>
<dbReference type="PANTHER" id="PTHR43817">
    <property type="entry name" value="GLYCOSYL HYDROLASE"/>
    <property type="match status" value="1"/>
</dbReference>
<proteinExistence type="inferred from homology"/>